<dbReference type="GO" id="GO:0033539">
    <property type="term" value="P:fatty acid beta-oxidation using acyl-CoA dehydrogenase"/>
    <property type="evidence" value="ECO:0007669"/>
    <property type="project" value="TreeGrafter"/>
</dbReference>
<protein>
    <recommendedName>
        <fullName evidence="11">Acyl-CoA dehydrogenase</fullName>
    </recommendedName>
</protein>
<dbReference type="OrthoDB" id="434771at2759"/>
<feature type="domain" description="Acyl-CoA dehydrogenase/oxidase C-terminal" evidence="7">
    <location>
        <begin position="280"/>
        <end position="429"/>
    </location>
</feature>
<dbReference type="InterPro" id="IPR009100">
    <property type="entry name" value="AcylCoA_DH/oxidase_NM_dom_sf"/>
</dbReference>
<dbReference type="InterPro" id="IPR009075">
    <property type="entry name" value="AcylCo_DH/oxidase_C"/>
</dbReference>
<dbReference type="InterPro" id="IPR037069">
    <property type="entry name" value="AcylCoA_DH/ox_N_sf"/>
</dbReference>
<dbReference type="Gene3D" id="1.10.540.10">
    <property type="entry name" value="Acyl-CoA dehydrogenase/oxidase, N-terminal domain"/>
    <property type="match status" value="1"/>
</dbReference>
<evidence type="ECO:0000256" key="3">
    <source>
        <dbReference type="ARBA" id="ARBA00022630"/>
    </source>
</evidence>
<evidence type="ECO:0000313" key="10">
    <source>
        <dbReference type="Proteomes" id="UP001165085"/>
    </source>
</evidence>
<dbReference type="InterPro" id="IPR006091">
    <property type="entry name" value="Acyl-CoA_Oxase/DH_mid-dom"/>
</dbReference>
<comment type="caution">
    <text evidence="9">The sequence shown here is derived from an EMBL/GenBank/DDBJ whole genome shotgun (WGS) entry which is preliminary data.</text>
</comment>
<dbReference type="Gene3D" id="2.40.110.10">
    <property type="entry name" value="Butyryl-CoA Dehydrogenase, subunit A, domain 2"/>
    <property type="match status" value="1"/>
</dbReference>
<comment type="cofactor">
    <cofactor evidence="1 6">
        <name>FAD</name>
        <dbReference type="ChEBI" id="CHEBI:57692"/>
    </cofactor>
</comment>
<evidence type="ECO:0000256" key="2">
    <source>
        <dbReference type="ARBA" id="ARBA00009347"/>
    </source>
</evidence>
<dbReference type="GO" id="GO:0050660">
    <property type="term" value="F:flavin adenine dinucleotide binding"/>
    <property type="evidence" value="ECO:0007669"/>
    <property type="project" value="InterPro"/>
</dbReference>
<evidence type="ECO:0000256" key="4">
    <source>
        <dbReference type="ARBA" id="ARBA00022827"/>
    </source>
</evidence>
<evidence type="ECO:0000313" key="9">
    <source>
        <dbReference type="EMBL" id="GMH86083.1"/>
    </source>
</evidence>
<name>A0A9W7EQL8_9STRA</name>
<evidence type="ECO:0000259" key="7">
    <source>
        <dbReference type="Pfam" id="PF00441"/>
    </source>
</evidence>
<sequence length="446" mass="49480">MILNERPPWEVHSSKVELKMSHSQIIKSESASSGTMIDALTPPARPLFQKLTTFIDAECRPAEEEFEEKLDGFKIIPEVLLALQRRAKELGIWNLFMTHLHNITVHDYGLMSEQMGTSFLAAYATNCAAPDTGNMEVLHDFGTALQKERFLGPLMDGGMRSAFLMTEPDVASSDARNVCTEFKKETRSGVEGYVVSGRKWWSTGAEDPRCEVFVVMGRVVENSVMSKHHTMLVVPSKSPGVTIVRSLTVFGYDDAPFGHAEVSLDDVWVSKEDSLLGEEGAGFKIAQSRLGPGRIHHCMRAIGLARRCFDVMVERMLTRKVFGKEMARHGMSQEKIADCKSDLDCARAITLLCADKIDRIGAKAARGDISMIKYAVPDFVLRIVDKAMQVHGGMGMCEDTMLPRAYSYVRTLRIADGPDEVHKMVVAREECKAALKRMGIAVGSKL</sequence>
<dbReference type="AlphaFoldDB" id="A0A9W7EQL8"/>
<dbReference type="GO" id="GO:0005737">
    <property type="term" value="C:cytoplasm"/>
    <property type="evidence" value="ECO:0007669"/>
    <property type="project" value="TreeGrafter"/>
</dbReference>
<evidence type="ECO:0000256" key="6">
    <source>
        <dbReference type="RuleBase" id="RU362125"/>
    </source>
</evidence>
<dbReference type="PANTHER" id="PTHR48083:SF13">
    <property type="entry name" value="ACYL-COA DEHYDROGENASE FAMILY MEMBER 11"/>
    <property type="match status" value="1"/>
</dbReference>
<comment type="similarity">
    <text evidence="2 6">Belongs to the acyl-CoA dehydrogenase family.</text>
</comment>
<dbReference type="SUPFAM" id="SSF47203">
    <property type="entry name" value="Acyl-CoA dehydrogenase C-terminal domain-like"/>
    <property type="match status" value="1"/>
</dbReference>
<accession>A0A9W7EQL8</accession>
<evidence type="ECO:0000256" key="5">
    <source>
        <dbReference type="ARBA" id="ARBA00023002"/>
    </source>
</evidence>
<dbReference type="Gene3D" id="1.20.140.10">
    <property type="entry name" value="Butyryl-CoA Dehydrogenase, subunit A, domain 3"/>
    <property type="match status" value="1"/>
</dbReference>
<dbReference type="SUPFAM" id="SSF56645">
    <property type="entry name" value="Acyl-CoA dehydrogenase NM domain-like"/>
    <property type="match status" value="1"/>
</dbReference>
<keyword evidence="3 6" id="KW-0285">Flavoprotein</keyword>
<keyword evidence="4 6" id="KW-0274">FAD</keyword>
<dbReference type="Pfam" id="PF00441">
    <property type="entry name" value="Acyl-CoA_dh_1"/>
    <property type="match status" value="1"/>
</dbReference>
<gene>
    <name evidence="9" type="ORF">TrST_g2006</name>
</gene>
<dbReference type="Proteomes" id="UP001165085">
    <property type="component" value="Unassembled WGS sequence"/>
</dbReference>
<evidence type="ECO:0000256" key="1">
    <source>
        <dbReference type="ARBA" id="ARBA00001974"/>
    </source>
</evidence>
<evidence type="ECO:0008006" key="11">
    <source>
        <dbReference type="Google" id="ProtNLM"/>
    </source>
</evidence>
<keyword evidence="5 6" id="KW-0560">Oxidoreductase</keyword>
<feature type="domain" description="Acyl-CoA oxidase/dehydrogenase middle" evidence="8">
    <location>
        <begin position="162"/>
        <end position="267"/>
    </location>
</feature>
<dbReference type="InterPro" id="IPR046373">
    <property type="entry name" value="Acyl-CoA_Oxase/DH_mid-dom_sf"/>
</dbReference>
<organism evidence="9 10">
    <name type="scientific">Triparma strigata</name>
    <dbReference type="NCBI Taxonomy" id="1606541"/>
    <lineage>
        <taxon>Eukaryota</taxon>
        <taxon>Sar</taxon>
        <taxon>Stramenopiles</taxon>
        <taxon>Ochrophyta</taxon>
        <taxon>Bolidophyceae</taxon>
        <taxon>Parmales</taxon>
        <taxon>Triparmaceae</taxon>
        <taxon>Triparma</taxon>
    </lineage>
</organism>
<proteinExistence type="inferred from homology"/>
<dbReference type="InterPro" id="IPR050741">
    <property type="entry name" value="Acyl-CoA_dehydrogenase"/>
</dbReference>
<dbReference type="Pfam" id="PF02770">
    <property type="entry name" value="Acyl-CoA_dh_M"/>
    <property type="match status" value="1"/>
</dbReference>
<dbReference type="InterPro" id="IPR036250">
    <property type="entry name" value="AcylCo_DH-like_C"/>
</dbReference>
<keyword evidence="10" id="KW-1185">Reference proteome</keyword>
<dbReference type="PANTHER" id="PTHR48083">
    <property type="entry name" value="MEDIUM-CHAIN SPECIFIC ACYL-COA DEHYDROGENASE, MITOCHONDRIAL-RELATED"/>
    <property type="match status" value="1"/>
</dbReference>
<reference evidence="10" key="1">
    <citation type="journal article" date="2023" name="Commun. Biol.">
        <title>Genome analysis of Parmales, the sister group of diatoms, reveals the evolutionary specialization of diatoms from phago-mixotrophs to photoautotrophs.</title>
        <authorList>
            <person name="Ban H."/>
            <person name="Sato S."/>
            <person name="Yoshikawa S."/>
            <person name="Yamada K."/>
            <person name="Nakamura Y."/>
            <person name="Ichinomiya M."/>
            <person name="Sato N."/>
            <person name="Blanc-Mathieu R."/>
            <person name="Endo H."/>
            <person name="Kuwata A."/>
            <person name="Ogata H."/>
        </authorList>
    </citation>
    <scope>NUCLEOTIDE SEQUENCE [LARGE SCALE GENOMIC DNA]</scope>
    <source>
        <strain evidence="10">NIES 3701</strain>
    </source>
</reference>
<evidence type="ECO:0000259" key="8">
    <source>
        <dbReference type="Pfam" id="PF02770"/>
    </source>
</evidence>
<dbReference type="GO" id="GO:0003995">
    <property type="term" value="F:acyl-CoA dehydrogenase activity"/>
    <property type="evidence" value="ECO:0007669"/>
    <property type="project" value="TreeGrafter"/>
</dbReference>
<dbReference type="EMBL" id="BRXY01000310">
    <property type="protein sequence ID" value="GMH86083.1"/>
    <property type="molecule type" value="Genomic_DNA"/>
</dbReference>